<dbReference type="RefSeq" id="WP_036787312.1">
    <property type="nucleotide sequence ID" value="NZ_AVBG01000020.1"/>
</dbReference>
<keyword evidence="2" id="KW-1185">Reference proteome</keyword>
<name>A0A0A2UT31_9BACI</name>
<reference evidence="1 2" key="1">
    <citation type="submission" date="2013-08" db="EMBL/GenBank/DDBJ databases">
        <title>Genome of Pontibacillus chungwhensis.</title>
        <authorList>
            <person name="Wang Q."/>
            <person name="Wang G."/>
        </authorList>
    </citation>
    <scope>NUCLEOTIDE SEQUENCE [LARGE SCALE GENOMIC DNA]</scope>
    <source>
        <strain evidence="1 2">BH030062</strain>
    </source>
</reference>
<dbReference type="STRING" id="1385513.N780_09515"/>
<dbReference type="EMBL" id="AVBG01000020">
    <property type="protein sequence ID" value="KGP89873.1"/>
    <property type="molecule type" value="Genomic_DNA"/>
</dbReference>
<gene>
    <name evidence="1" type="ORF">N780_09515</name>
</gene>
<proteinExistence type="predicted"/>
<dbReference type="Proteomes" id="UP000030153">
    <property type="component" value="Unassembled WGS sequence"/>
</dbReference>
<protein>
    <submittedName>
        <fullName evidence="1">Uncharacterized protein</fullName>
    </submittedName>
</protein>
<evidence type="ECO:0000313" key="1">
    <source>
        <dbReference type="EMBL" id="KGP89873.1"/>
    </source>
</evidence>
<dbReference type="AlphaFoldDB" id="A0A0A2UT31"/>
<organism evidence="1 2">
    <name type="scientific">Pontibacillus chungwhensis BH030062</name>
    <dbReference type="NCBI Taxonomy" id="1385513"/>
    <lineage>
        <taxon>Bacteria</taxon>
        <taxon>Bacillati</taxon>
        <taxon>Bacillota</taxon>
        <taxon>Bacilli</taxon>
        <taxon>Bacillales</taxon>
        <taxon>Bacillaceae</taxon>
        <taxon>Pontibacillus</taxon>
    </lineage>
</organism>
<dbReference type="OrthoDB" id="7054537at2"/>
<sequence length="125" mass="14575">MLNRGDQRLPLFKQWVIEYQKEAHKTEQFDDFHLDIEPHASNGWDTDQQKMILRFQKIIADFMLLANELQLSLELDQPCWFDSGNYDNESFGKGVLGEWLIQQVDGVTISLLIVIFQKETTGLIS</sequence>
<comment type="caution">
    <text evidence="1">The sequence shown here is derived from an EMBL/GenBank/DDBJ whole genome shotgun (WGS) entry which is preliminary data.</text>
</comment>
<evidence type="ECO:0000313" key="2">
    <source>
        <dbReference type="Proteomes" id="UP000030153"/>
    </source>
</evidence>
<accession>A0A0A2UT31</accession>